<gene>
    <name evidence="2" type="ORF">NYPRO_LOCUS19744</name>
</gene>
<accession>A0A811ZDV5</accession>
<evidence type="ECO:0000256" key="1">
    <source>
        <dbReference type="SAM" id="MobiDB-lite"/>
    </source>
</evidence>
<protein>
    <submittedName>
        <fullName evidence="2">(raccoon dog) hypothetical protein</fullName>
    </submittedName>
</protein>
<reference evidence="2" key="1">
    <citation type="submission" date="2020-12" db="EMBL/GenBank/DDBJ databases">
        <authorList>
            <consortium name="Molecular Ecology Group"/>
        </authorList>
    </citation>
    <scope>NUCLEOTIDE SEQUENCE</scope>
    <source>
        <strain evidence="2">TBG_1078</strain>
    </source>
</reference>
<keyword evidence="3" id="KW-1185">Reference proteome</keyword>
<sequence length="388" mass="40067">MVPCSEHRPPLGMNSDSFLMATSSLGGNLASFPRNPLPFPTSSGSLTTNLAPFSAGACDPGKASFLRDLSKSYSRVSSRPRVSVQSKVKGLAGPGSMSNPRVGGLQRIDPAPRSGGPMDPGSGPTLGQVPNLRSGFIETNLALSSGMFPGLGLGSNPRASLDLASIIGAADLLGANSAISLKAFGKPILHDNSPWHHRPKLMTQLSRNWPSRAKSISHTKGHGPETIIQFRGLNLAAFSQSSGTLASNTVIFQRSADLQGSNPTVFPRIPGTRGLNLANFPRTSGLQGPSSAAFPRSTGPLGSGHDFPRSTSEPLSSSPAGPVGMNPALSARLTGTLGLNPASFPRMNGPVEKTLVPFPSVGSLPSIDAFSRSGGSMAAMYPNGMLPP</sequence>
<feature type="compositionally biased region" description="Polar residues" evidence="1">
    <location>
        <begin position="281"/>
        <end position="290"/>
    </location>
</feature>
<feature type="compositionally biased region" description="Polar residues" evidence="1">
    <location>
        <begin position="309"/>
        <end position="319"/>
    </location>
</feature>
<feature type="compositionally biased region" description="Low complexity" evidence="1">
    <location>
        <begin position="77"/>
        <end position="89"/>
    </location>
</feature>
<feature type="region of interest" description="Disordered" evidence="1">
    <location>
        <begin position="281"/>
        <end position="324"/>
    </location>
</feature>
<dbReference type="EMBL" id="CAJHUB010000762">
    <property type="protein sequence ID" value="CAD7686951.1"/>
    <property type="molecule type" value="Genomic_DNA"/>
</dbReference>
<dbReference type="Proteomes" id="UP000645828">
    <property type="component" value="Unassembled WGS sequence"/>
</dbReference>
<name>A0A811ZDV5_NYCPR</name>
<feature type="region of interest" description="Disordered" evidence="1">
    <location>
        <begin position="77"/>
        <end position="131"/>
    </location>
</feature>
<organism evidence="2 3">
    <name type="scientific">Nyctereutes procyonoides</name>
    <name type="common">Raccoon dog</name>
    <name type="synonym">Canis procyonoides</name>
    <dbReference type="NCBI Taxonomy" id="34880"/>
    <lineage>
        <taxon>Eukaryota</taxon>
        <taxon>Metazoa</taxon>
        <taxon>Chordata</taxon>
        <taxon>Craniata</taxon>
        <taxon>Vertebrata</taxon>
        <taxon>Euteleostomi</taxon>
        <taxon>Mammalia</taxon>
        <taxon>Eutheria</taxon>
        <taxon>Laurasiatheria</taxon>
        <taxon>Carnivora</taxon>
        <taxon>Caniformia</taxon>
        <taxon>Canidae</taxon>
        <taxon>Nyctereutes</taxon>
    </lineage>
</organism>
<proteinExistence type="predicted"/>
<dbReference type="AlphaFoldDB" id="A0A811ZDV5"/>
<comment type="caution">
    <text evidence="2">The sequence shown here is derived from an EMBL/GenBank/DDBJ whole genome shotgun (WGS) entry which is preliminary data.</text>
</comment>
<evidence type="ECO:0000313" key="2">
    <source>
        <dbReference type="EMBL" id="CAD7686951.1"/>
    </source>
</evidence>
<evidence type="ECO:0000313" key="3">
    <source>
        <dbReference type="Proteomes" id="UP000645828"/>
    </source>
</evidence>